<dbReference type="GO" id="GO:0050729">
    <property type="term" value="P:positive regulation of inflammatory response"/>
    <property type="evidence" value="ECO:0007669"/>
    <property type="project" value="TreeGrafter"/>
</dbReference>
<evidence type="ECO:0000256" key="6">
    <source>
        <dbReference type="ARBA" id="ARBA00016804"/>
    </source>
</evidence>
<keyword evidence="10" id="KW-0964">Secreted</keyword>
<dbReference type="CTD" id="90865"/>
<proteinExistence type="inferred from homology"/>
<dbReference type="OrthoDB" id="9836513at2759"/>
<evidence type="ECO:0000256" key="10">
    <source>
        <dbReference type="ARBA" id="ARBA00022525"/>
    </source>
</evidence>
<dbReference type="PANTHER" id="PTHR21114">
    <property type="entry name" value="DVS27 PROTEIN"/>
    <property type="match status" value="1"/>
</dbReference>
<evidence type="ECO:0000256" key="8">
    <source>
        <dbReference type="ARBA" id="ARBA00022490"/>
    </source>
</evidence>
<evidence type="ECO:0000313" key="18">
    <source>
        <dbReference type="RefSeq" id="XP_012881893.1"/>
    </source>
</evidence>
<evidence type="ECO:0000256" key="5">
    <source>
        <dbReference type="ARBA" id="ARBA00007933"/>
    </source>
</evidence>
<comment type="subunit">
    <text evidence="15">Forms a 1:1:1 heterotrimeric complex with its primary high-affinity receptor IL1RL1 and the coreceptor IL1RAP. Interacts with cargo receptor TMED10; the interaction mediates the translocation from the cytoplasm into the ERGIC (endoplasmic reticulum-Golgi intermediate compartment) and thereby secretion.</text>
</comment>
<protein>
    <recommendedName>
        <fullName evidence="6">Interleukin-33</fullName>
    </recommendedName>
</protein>
<evidence type="ECO:0000256" key="11">
    <source>
        <dbReference type="ARBA" id="ARBA00023163"/>
    </source>
</evidence>
<organism evidence="17 18">
    <name type="scientific">Dipodomys ordii</name>
    <name type="common">Ord's kangaroo rat</name>
    <dbReference type="NCBI Taxonomy" id="10020"/>
    <lineage>
        <taxon>Eukaryota</taxon>
        <taxon>Metazoa</taxon>
        <taxon>Chordata</taxon>
        <taxon>Craniata</taxon>
        <taxon>Vertebrata</taxon>
        <taxon>Euteleostomi</taxon>
        <taxon>Mammalia</taxon>
        <taxon>Eutheria</taxon>
        <taxon>Euarchontoglires</taxon>
        <taxon>Glires</taxon>
        <taxon>Rodentia</taxon>
        <taxon>Castorimorpha</taxon>
        <taxon>Heteromyidae</taxon>
        <taxon>Dipodomyinae</taxon>
        <taxon>Dipodomys</taxon>
    </lineage>
</organism>
<comment type="function">
    <text evidence="14">In quiescent endothelia the uncleaved form is constitutively and abundantly expressed, and acts as a chromatin-associated nuclear factor with transcriptional repressor properties, it may sequester nuclear NF-kappaB/RELA, lowering expression of its targets. This form is rapidely lost upon angiogenic or pro-inflammatory activation.</text>
</comment>
<dbReference type="FunCoup" id="A0A1S3FZA9">
    <property type="interactions" value="680"/>
</dbReference>
<evidence type="ECO:0000256" key="7">
    <source>
        <dbReference type="ARBA" id="ARBA00022454"/>
    </source>
</evidence>
<evidence type="ECO:0000256" key="2">
    <source>
        <dbReference type="ARBA" id="ARBA00004286"/>
    </source>
</evidence>
<dbReference type="STRING" id="10020.ENSDORP00000008752"/>
<comment type="similarity">
    <text evidence="5">Belongs to the IL-1 family. Highly divergent.</text>
</comment>
<dbReference type="AlphaFoldDB" id="A0A1S3FZA9"/>
<evidence type="ECO:0000256" key="12">
    <source>
        <dbReference type="ARBA" id="ARBA00023242"/>
    </source>
</evidence>
<evidence type="ECO:0000256" key="1">
    <source>
        <dbReference type="ARBA" id="ARBA00004123"/>
    </source>
</evidence>
<keyword evidence="12" id="KW-0539">Nucleus</keyword>
<dbReference type="PANTHER" id="PTHR21114:SF0">
    <property type="entry name" value="INTERLEUKIN-33"/>
    <property type="match status" value="1"/>
</dbReference>
<dbReference type="GO" id="GO:0005634">
    <property type="term" value="C:nucleus"/>
    <property type="evidence" value="ECO:0007669"/>
    <property type="project" value="UniProtKB-SubCell"/>
</dbReference>
<dbReference type="GO" id="GO:0005125">
    <property type="term" value="F:cytokine activity"/>
    <property type="evidence" value="ECO:0007669"/>
    <property type="project" value="UniProtKB-KW"/>
</dbReference>
<keyword evidence="13" id="KW-0968">Cytoplasmic vesicle</keyword>
<evidence type="ECO:0000256" key="3">
    <source>
        <dbReference type="ARBA" id="ARBA00004398"/>
    </source>
</evidence>
<dbReference type="InterPro" id="IPR053902">
    <property type="entry name" value="IL33_C"/>
</dbReference>
<dbReference type="GO" id="GO:0005615">
    <property type="term" value="C:extracellular space"/>
    <property type="evidence" value="ECO:0007669"/>
    <property type="project" value="UniProtKB-KW"/>
</dbReference>
<keyword evidence="17" id="KW-1185">Reference proteome</keyword>
<keyword evidence="9" id="KW-0202">Cytokine</keyword>
<evidence type="ECO:0000256" key="13">
    <source>
        <dbReference type="ARBA" id="ARBA00023329"/>
    </source>
</evidence>
<evidence type="ECO:0000256" key="14">
    <source>
        <dbReference type="ARBA" id="ARBA00045203"/>
    </source>
</evidence>
<dbReference type="KEGG" id="dord:105993237"/>
<dbReference type="GeneID" id="105993237"/>
<keyword evidence="7" id="KW-0158">Chromosome</keyword>
<feature type="domain" description="Interleukin 33 C-terminal" evidence="16">
    <location>
        <begin position="123"/>
        <end position="275"/>
    </location>
</feature>
<reference evidence="18" key="1">
    <citation type="submission" date="2025-08" db="UniProtKB">
        <authorList>
            <consortium name="RefSeq"/>
        </authorList>
    </citation>
    <scope>IDENTIFICATION</scope>
    <source>
        <tissue evidence="18">Kidney</tissue>
    </source>
</reference>
<comment type="subcellular location">
    <subcellularLocation>
        <location evidence="2">Chromosome</location>
    </subcellularLocation>
    <subcellularLocation>
        <location evidence="3">Cytoplasmic vesicle</location>
        <location evidence="3">Secretory vesicle</location>
    </subcellularLocation>
    <subcellularLocation>
        <location evidence="1">Nucleus</location>
    </subcellularLocation>
    <subcellularLocation>
        <location evidence="4">Secreted</location>
    </subcellularLocation>
</comment>
<dbReference type="InParanoid" id="A0A1S3FZA9"/>
<name>A0A1S3FZA9_DIPOR</name>
<dbReference type="Pfam" id="PF15095">
    <property type="entry name" value="IL33_bt"/>
    <property type="match status" value="1"/>
</dbReference>
<evidence type="ECO:0000256" key="9">
    <source>
        <dbReference type="ARBA" id="ARBA00022514"/>
    </source>
</evidence>
<evidence type="ECO:0000313" key="17">
    <source>
        <dbReference type="Proteomes" id="UP000081671"/>
    </source>
</evidence>
<keyword evidence="11" id="KW-0804">Transcription</keyword>
<keyword evidence="8" id="KW-0963">Cytoplasm</keyword>
<dbReference type="GO" id="GO:0030133">
    <property type="term" value="C:transport vesicle"/>
    <property type="evidence" value="ECO:0007669"/>
    <property type="project" value="UniProtKB-SubCell"/>
</dbReference>
<dbReference type="GO" id="GO:0005694">
    <property type="term" value="C:chromosome"/>
    <property type="evidence" value="ECO:0007669"/>
    <property type="project" value="UniProtKB-SubCell"/>
</dbReference>
<evidence type="ECO:0000256" key="4">
    <source>
        <dbReference type="ARBA" id="ARBA00004613"/>
    </source>
</evidence>
<sequence>MKPKMKCTTSKISPAKLKSSAEKSLVKSCKLRKSQNQAEEICHVYYMRLRSGLTIKKKACNFRKRTTKRCSQKTGRQHKETAAYQQPGEQYPIFAAPRNKGHSLISARCATSDNVHARDEEGGTSPIVESCASLSTYYDKCVRFVLEDGSYVINVEDLGKDEEKDKVLLRFYESSYSSGESGDGVDGKMSMVNLSPTKDTDFWLHANTKKRSVELQKGKSPLPDQAFFVLHKDSSEFVSFECKSNRGTYIGVKNNRLALIEEESMTSENIRFRLSPLTLM</sequence>
<dbReference type="RefSeq" id="XP_012881893.1">
    <property type="nucleotide sequence ID" value="XM_013026439.1"/>
</dbReference>
<dbReference type="InterPro" id="IPR026145">
    <property type="entry name" value="IL-33"/>
</dbReference>
<accession>A0A1S3FZA9</accession>
<dbReference type="GO" id="GO:0001819">
    <property type="term" value="P:positive regulation of cytokine production"/>
    <property type="evidence" value="ECO:0007669"/>
    <property type="project" value="TreeGrafter"/>
</dbReference>
<gene>
    <name evidence="18" type="primary">Il33</name>
</gene>
<evidence type="ECO:0000259" key="16">
    <source>
        <dbReference type="Pfam" id="PF15095"/>
    </source>
</evidence>
<dbReference type="Gene3D" id="2.80.10.50">
    <property type="match status" value="1"/>
</dbReference>
<evidence type="ECO:0000256" key="15">
    <source>
        <dbReference type="ARBA" id="ARBA00046367"/>
    </source>
</evidence>
<dbReference type="Proteomes" id="UP000081671">
    <property type="component" value="Unplaced"/>
</dbReference>